<accession>A0A645HIU4</accession>
<gene>
    <name evidence="1" type="ORF">SDC9_186466</name>
</gene>
<reference evidence="1" key="1">
    <citation type="submission" date="2019-08" db="EMBL/GenBank/DDBJ databases">
        <authorList>
            <person name="Kucharzyk K."/>
            <person name="Murdoch R.W."/>
            <person name="Higgins S."/>
            <person name="Loffler F."/>
        </authorList>
    </citation>
    <scope>NUCLEOTIDE SEQUENCE</scope>
</reference>
<proteinExistence type="predicted"/>
<organism evidence="1">
    <name type="scientific">bioreactor metagenome</name>
    <dbReference type="NCBI Taxonomy" id="1076179"/>
    <lineage>
        <taxon>unclassified sequences</taxon>
        <taxon>metagenomes</taxon>
        <taxon>ecological metagenomes</taxon>
    </lineage>
</organism>
<evidence type="ECO:0000313" key="1">
    <source>
        <dbReference type="EMBL" id="MPN38941.1"/>
    </source>
</evidence>
<sequence length="93" mass="9978">MPFGFKINGIEQHHQGIFRIVFFMQAGDQALRLAIDPGIDGGEGLRRRQIDGIDLGAEIIGAVLQKAFFHADAVVVHPGGVGDIERRTTGGLA</sequence>
<name>A0A645HIU4_9ZZZZ</name>
<protein>
    <submittedName>
        <fullName evidence="1">Uncharacterized protein</fullName>
    </submittedName>
</protein>
<dbReference type="EMBL" id="VSSQ01094469">
    <property type="protein sequence ID" value="MPN38941.1"/>
    <property type="molecule type" value="Genomic_DNA"/>
</dbReference>
<comment type="caution">
    <text evidence="1">The sequence shown here is derived from an EMBL/GenBank/DDBJ whole genome shotgun (WGS) entry which is preliminary data.</text>
</comment>
<dbReference type="AlphaFoldDB" id="A0A645HIU4"/>